<name>A0A1R3I9U7_9ROSI</name>
<protein>
    <submittedName>
        <fullName evidence="1">Uncharacterized protein</fullName>
    </submittedName>
</protein>
<dbReference type="Proteomes" id="UP000187203">
    <property type="component" value="Unassembled WGS sequence"/>
</dbReference>
<evidence type="ECO:0000313" key="1">
    <source>
        <dbReference type="EMBL" id="OMO79373.1"/>
    </source>
</evidence>
<keyword evidence="2" id="KW-1185">Reference proteome</keyword>
<proteinExistence type="predicted"/>
<sequence length="30" mass="3287">MAGRLSTMAKTSRQSSLVNLPSKFSSYKLP</sequence>
<comment type="caution">
    <text evidence="1">The sequence shown here is derived from an EMBL/GenBank/DDBJ whole genome shotgun (WGS) entry which is preliminary data.</text>
</comment>
<dbReference type="AlphaFoldDB" id="A0A1R3I9U7"/>
<evidence type="ECO:0000313" key="2">
    <source>
        <dbReference type="Proteomes" id="UP000187203"/>
    </source>
</evidence>
<reference evidence="2" key="1">
    <citation type="submission" date="2013-09" db="EMBL/GenBank/DDBJ databases">
        <title>Corchorus olitorius genome sequencing.</title>
        <authorList>
            <person name="Alam M."/>
            <person name="Haque M.S."/>
            <person name="Islam M.S."/>
            <person name="Emdad E.M."/>
            <person name="Islam M.M."/>
            <person name="Ahmed B."/>
            <person name="Halim A."/>
            <person name="Hossen Q.M.M."/>
            <person name="Hossain M.Z."/>
            <person name="Ahmed R."/>
            <person name="Khan M.M."/>
            <person name="Islam R."/>
            <person name="Rashid M.M."/>
            <person name="Khan S.A."/>
            <person name="Rahman M.S."/>
            <person name="Alam M."/>
            <person name="Yahiya A.S."/>
            <person name="Khan M.S."/>
            <person name="Azam M.S."/>
            <person name="Haque T."/>
            <person name="Lashkar M.Z.H."/>
            <person name="Akhand A.I."/>
            <person name="Morshed G."/>
            <person name="Roy S."/>
            <person name="Uddin K.S."/>
            <person name="Rabeya T."/>
            <person name="Hossain A.S."/>
            <person name="Chowdhury A."/>
            <person name="Snigdha A.R."/>
            <person name="Mortoza M.S."/>
            <person name="Matin S.A."/>
            <person name="Hoque S.M.E."/>
            <person name="Islam M.K."/>
            <person name="Roy D.K."/>
            <person name="Haider R."/>
            <person name="Moosa M.M."/>
            <person name="Elias S.M."/>
            <person name="Hasan A.M."/>
            <person name="Jahan S."/>
            <person name="Shafiuddin M."/>
            <person name="Mahmood N."/>
            <person name="Shommy N.S."/>
        </authorList>
    </citation>
    <scope>NUCLEOTIDE SEQUENCE [LARGE SCALE GENOMIC DNA]</scope>
    <source>
        <strain evidence="2">cv. O-4</strain>
    </source>
</reference>
<dbReference type="EMBL" id="AWUE01018563">
    <property type="protein sequence ID" value="OMO79373.1"/>
    <property type="molecule type" value="Genomic_DNA"/>
</dbReference>
<organism evidence="1 2">
    <name type="scientific">Corchorus olitorius</name>
    <dbReference type="NCBI Taxonomy" id="93759"/>
    <lineage>
        <taxon>Eukaryota</taxon>
        <taxon>Viridiplantae</taxon>
        <taxon>Streptophyta</taxon>
        <taxon>Embryophyta</taxon>
        <taxon>Tracheophyta</taxon>
        <taxon>Spermatophyta</taxon>
        <taxon>Magnoliopsida</taxon>
        <taxon>eudicotyledons</taxon>
        <taxon>Gunneridae</taxon>
        <taxon>Pentapetalae</taxon>
        <taxon>rosids</taxon>
        <taxon>malvids</taxon>
        <taxon>Malvales</taxon>
        <taxon>Malvaceae</taxon>
        <taxon>Grewioideae</taxon>
        <taxon>Apeibeae</taxon>
        <taxon>Corchorus</taxon>
    </lineage>
</organism>
<accession>A0A1R3I9U7</accession>
<gene>
    <name evidence="1" type="ORF">COLO4_24460</name>
</gene>